<feature type="region of interest" description="Disordered" evidence="1">
    <location>
        <begin position="296"/>
        <end position="323"/>
    </location>
</feature>
<comment type="caution">
    <text evidence="2">The sequence shown here is derived from an EMBL/GenBank/DDBJ whole genome shotgun (WGS) entry which is preliminary data.</text>
</comment>
<sequence length="323" mass="35094">MPNRILREGILTSERVNRLDWPSEVFYRRLLSVVDDYGRYFAHVSLLRAALFALRLDQVGNDDVAHWLEKTRQAGLVDLYEVNGKLYLQVWNFKQQARAKQSKFPSPFGADATDGAGGVAQQMHSRCVAPDAHRCSTGIADATVFEGEGVVGNGIGDATGDVIEDGGESAGGAGVPKVPACANKGRSAKGVIKQRQMLPEDFDLSSSSWAFAQERGVDVVVELQAFKDYHTAKGSTMLDWQAAWRAWCGNAVKFARASSGVQRFSAAGKQAVLEQRNGAVVARLIAQEEREAREVRETREVQEVQERAAVDGPCGASGKGRPA</sequence>
<dbReference type="RefSeq" id="WP_126980021.1">
    <property type="nucleotide sequence ID" value="NZ_PQSP01000004.1"/>
</dbReference>
<proteinExistence type="predicted"/>
<protein>
    <recommendedName>
        <fullName evidence="4">DnaT DNA-binding domain-containing protein</fullName>
    </recommendedName>
</protein>
<dbReference type="EMBL" id="PQSP01000004">
    <property type="protein sequence ID" value="RUS66536.1"/>
    <property type="molecule type" value="Genomic_DNA"/>
</dbReference>
<accession>A0A433SCX9</accession>
<organism evidence="2 3">
    <name type="scientific">Saezia sanguinis</name>
    <dbReference type="NCBI Taxonomy" id="1965230"/>
    <lineage>
        <taxon>Bacteria</taxon>
        <taxon>Pseudomonadati</taxon>
        <taxon>Pseudomonadota</taxon>
        <taxon>Betaproteobacteria</taxon>
        <taxon>Burkholderiales</taxon>
        <taxon>Saeziaceae</taxon>
        <taxon>Saezia</taxon>
    </lineage>
</organism>
<evidence type="ECO:0000313" key="3">
    <source>
        <dbReference type="Proteomes" id="UP000286947"/>
    </source>
</evidence>
<dbReference type="OrthoDB" id="8902819at2"/>
<keyword evidence="3" id="KW-1185">Reference proteome</keyword>
<evidence type="ECO:0000256" key="1">
    <source>
        <dbReference type="SAM" id="MobiDB-lite"/>
    </source>
</evidence>
<gene>
    <name evidence="2" type="ORF">CUZ56_01816</name>
</gene>
<feature type="compositionally biased region" description="Basic and acidic residues" evidence="1">
    <location>
        <begin position="296"/>
        <end position="309"/>
    </location>
</feature>
<evidence type="ECO:0000313" key="2">
    <source>
        <dbReference type="EMBL" id="RUS66536.1"/>
    </source>
</evidence>
<dbReference type="Proteomes" id="UP000286947">
    <property type="component" value="Unassembled WGS sequence"/>
</dbReference>
<reference evidence="2 3" key="1">
    <citation type="submission" date="2018-01" db="EMBL/GenBank/DDBJ databases">
        <title>Saezia sanguinis gen. nov., sp. nov., in the order Burkholderiales isolated from human blood.</title>
        <authorList>
            <person name="Medina-Pascual M.J."/>
            <person name="Valdezate S."/>
            <person name="Monzon S."/>
            <person name="Cuesta I."/>
            <person name="Carrasco G."/>
            <person name="Villalon P."/>
            <person name="Saez-Nieto J.A."/>
        </authorList>
    </citation>
    <scope>NUCLEOTIDE SEQUENCE [LARGE SCALE GENOMIC DNA]</scope>
    <source>
        <strain evidence="2 3">CNM695-12</strain>
    </source>
</reference>
<evidence type="ECO:0008006" key="4">
    <source>
        <dbReference type="Google" id="ProtNLM"/>
    </source>
</evidence>
<dbReference type="AlphaFoldDB" id="A0A433SCX9"/>
<name>A0A433SCX9_9BURK</name>